<dbReference type="Proteomes" id="UP001166291">
    <property type="component" value="Unassembled WGS sequence"/>
</dbReference>
<dbReference type="EMBL" id="JAHWDQ010000001">
    <property type="protein sequence ID" value="MBW2939723.1"/>
    <property type="molecule type" value="Genomic_DNA"/>
</dbReference>
<evidence type="ECO:0000313" key="1">
    <source>
        <dbReference type="EMBL" id="MBW2939723.1"/>
    </source>
</evidence>
<dbReference type="InterPro" id="IPR018759">
    <property type="entry name" value="BBP2_2"/>
</dbReference>
<organism evidence="1 2">
    <name type="scientific">Zhongshania aquimaris</name>
    <dbReference type="NCBI Taxonomy" id="2857107"/>
    <lineage>
        <taxon>Bacteria</taxon>
        <taxon>Pseudomonadati</taxon>
        <taxon>Pseudomonadota</taxon>
        <taxon>Gammaproteobacteria</taxon>
        <taxon>Cellvibrionales</taxon>
        <taxon>Spongiibacteraceae</taxon>
        <taxon>Zhongshania</taxon>
    </lineage>
</organism>
<reference evidence="1" key="1">
    <citation type="submission" date="2021-07" db="EMBL/GenBank/DDBJ databases">
        <title>Zhongshania sp. CAU 1632 isolated from seawater.</title>
        <authorList>
            <person name="Kim W."/>
        </authorList>
    </citation>
    <scope>NUCLEOTIDE SEQUENCE</scope>
    <source>
        <strain evidence="1">CAU 1632</strain>
    </source>
</reference>
<dbReference type="RefSeq" id="WP_219041963.1">
    <property type="nucleotide sequence ID" value="NZ_JAHWDQ010000001.1"/>
</dbReference>
<accession>A0ABS6VN32</accession>
<keyword evidence="2" id="KW-1185">Reference proteome</keyword>
<protein>
    <submittedName>
        <fullName evidence="1">Outer membrane beta-barrel protein</fullName>
    </submittedName>
</protein>
<sequence length="384" mass="43872">MSSSAWAVENTGGMELSSWLRAYPAIAIEAVSDSNFYWTAENEESVQGAILYPELELRGLIQKTSFNLKVEGAVSDYDNGSLDDFADSEVDFSFDYEANSRNTLGFRLNNTQSHDAFGTRRTRDLSDIDRELDEFTLDSGNFHYRFGAKEALVNLEYNFDVSSKNYDTNRELGTEFLDYDFDAHTVLLTYNNSPKSALAVRASVGNIEYPDTSPGLAARDATETRVALGAIWRATAKTSGRVFIGYLGREPDSSAYEDFSALDWDVAVDWRPRTSSQFELRTSRQTEESYILDSSFLNIERYSLLWRQSLGAKFIARYKLQYANITFENSEREDDVLSQSLSLDYLLTRRATLYSKYTYTDRDSSFGIREFDKQYFTLGLSWKY</sequence>
<gene>
    <name evidence="1" type="ORF">KXJ70_03005</name>
</gene>
<name>A0ABS6VN32_9GAMM</name>
<dbReference type="Pfam" id="PF10082">
    <property type="entry name" value="BBP2_2"/>
    <property type="match status" value="1"/>
</dbReference>
<evidence type="ECO:0000313" key="2">
    <source>
        <dbReference type="Proteomes" id="UP001166291"/>
    </source>
</evidence>
<comment type="caution">
    <text evidence="1">The sequence shown here is derived from an EMBL/GenBank/DDBJ whole genome shotgun (WGS) entry which is preliminary data.</text>
</comment>
<proteinExistence type="predicted"/>